<dbReference type="EC" id="3.1.3.11" evidence="9"/>
<evidence type="ECO:0000256" key="7">
    <source>
        <dbReference type="ARBA" id="ARBA00022842"/>
    </source>
</evidence>
<dbReference type="InterPro" id="IPR044015">
    <property type="entry name" value="FBPase_C_dom"/>
</dbReference>
<dbReference type="NCBIfam" id="NF006779">
    <property type="entry name" value="PRK09293.1-3"/>
    <property type="match status" value="1"/>
</dbReference>
<dbReference type="Gene3D" id="3.40.190.80">
    <property type="match status" value="1"/>
</dbReference>
<comment type="subunit">
    <text evidence="9">Homotetramer.</text>
</comment>
<dbReference type="Pfam" id="PF00316">
    <property type="entry name" value="FBPase"/>
    <property type="match status" value="1"/>
</dbReference>
<dbReference type="RefSeq" id="WP_264599908.1">
    <property type="nucleotide sequence ID" value="NZ_JAOQNS010000001.1"/>
</dbReference>
<dbReference type="NCBIfam" id="NF006780">
    <property type="entry name" value="PRK09293.1-4"/>
    <property type="match status" value="1"/>
</dbReference>
<comment type="catalytic activity">
    <reaction evidence="1 9">
        <text>beta-D-fructose 1,6-bisphosphate + H2O = beta-D-fructose 6-phosphate + phosphate</text>
        <dbReference type="Rhea" id="RHEA:11064"/>
        <dbReference type="ChEBI" id="CHEBI:15377"/>
        <dbReference type="ChEBI" id="CHEBI:32966"/>
        <dbReference type="ChEBI" id="CHEBI:43474"/>
        <dbReference type="ChEBI" id="CHEBI:57634"/>
        <dbReference type="EC" id="3.1.3.11"/>
    </reaction>
</comment>
<evidence type="ECO:0000256" key="2">
    <source>
        <dbReference type="ARBA" id="ARBA00005215"/>
    </source>
</evidence>
<evidence type="ECO:0000256" key="5">
    <source>
        <dbReference type="ARBA" id="ARBA00022723"/>
    </source>
</evidence>
<feature type="binding site" evidence="9">
    <location>
        <position position="110"/>
    </location>
    <ligand>
        <name>Mg(2+)</name>
        <dbReference type="ChEBI" id="CHEBI:18420"/>
        <label>2</label>
    </ligand>
</feature>
<dbReference type="PANTHER" id="PTHR11556:SF35">
    <property type="entry name" value="SEDOHEPTULOSE-1,7-BISPHOSPHATASE, CHLOROPLASTIC"/>
    <property type="match status" value="1"/>
</dbReference>
<dbReference type="InterPro" id="IPR020548">
    <property type="entry name" value="Fructose_bisphosphatase_AS"/>
</dbReference>
<dbReference type="PROSITE" id="PS00124">
    <property type="entry name" value="FBPASE"/>
    <property type="match status" value="1"/>
</dbReference>
<dbReference type="HAMAP" id="MF_01855">
    <property type="entry name" value="FBPase_class1"/>
    <property type="match status" value="1"/>
</dbReference>
<evidence type="ECO:0000256" key="6">
    <source>
        <dbReference type="ARBA" id="ARBA00022801"/>
    </source>
</evidence>
<evidence type="ECO:0000256" key="8">
    <source>
        <dbReference type="ARBA" id="ARBA00023277"/>
    </source>
</evidence>
<feature type="binding site" evidence="9">
    <location>
        <position position="90"/>
    </location>
    <ligand>
        <name>Mg(2+)</name>
        <dbReference type="ChEBI" id="CHEBI:18420"/>
        <label>1</label>
    </ligand>
</feature>
<comment type="cofactor">
    <cofactor evidence="9">
        <name>Mg(2+)</name>
        <dbReference type="ChEBI" id="CHEBI:18420"/>
    </cofactor>
    <text evidence="9">Binds 2 magnesium ions per subunit.</text>
</comment>
<dbReference type="GO" id="GO:0042132">
    <property type="term" value="F:fructose 1,6-bisphosphate 1-phosphatase activity"/>
    <property type="evidence" value="ECO:0007669"/>
    <property type="project" value="UniProtKB-EC"/>
</dbReference>
<evidence type="ECO:0000256" key="1">
    <source>
        <dbReference type="ARBA" id="ARBA00001273"/>
    </source>
</evidence>
<dbReference type="InterPro" id="IPR000146">
    <property type="entry name" value="FBPase_class-1"/>
</dbReference>
<dbReference type="Gene3D" id="3.30.540.10">
    <property type="entry name" value="Fructose-1,6-Bisphosphatase, subunit A, domain 1"/>
    <property type="match status" value="1"/>
</dbReference>
<dbReference type="EMBL" id="JAOQNS010000001">
    <property type="protein sequence ID" value="MCW2306252.1"/>
    <property type="molecule type" value="Genomic_DNA"/>
</dbReference>
<dbReference type="CDD" id="cd00354">
    <property type="entry name" value="FBPase"/>
    <property type="match status" value="1"/>
</dbReference>
<dbReference type="InterPro" id="IPR000760">
    <property type="entry name" value="Inositol_monophosphatase-like"/>
</dbReference>
<organism evidence="13 14">
    <name type="scientific">Rhodobium gokarnense</name>
    <dbReference type="NCBI Taxonomy" id="364296"/>
    <lineage>
        <taxon>Bacteria</taxon>
        <taxon>Pseudomonadati</taxon>
        <taxon>Pseudomonadota</taxon>
        <taxon>Alphaproteobacteria</taxon>
        <taxon>Hyphomicrobiales</taxon>
        <taxon>Rhodobiaceae</taxon>
        <taxon>Rhodobium</taxon>
    </lineage>
</organism>
<dbReference type="InterPro" id="IPR033391">
    <property type="entry name" value="FBPase_N"/>
</dbReference>
<evidence type="ECO:0000259" key="12">
    <source>
        <dbReference type="Pfam" id="PF18913"/>
    </source>
</evidence>
<feature type="domain" description="Fructose-1-6-bisphosphatase class I N-terminal" evidence="11">
    <location>
        <begin position="37"/>
        <end position="190"/>
    </location>
</feature>
<keyword evidence="4 9" id="KW-0963">Cytoplasm</keyword>
<comment type="similarity">
    <text evidence="3 9 10">Belongs to the FBPase class 1 family.</text>
</comment>
<keyword evidence="7 9" id="KW-0460">Magnesium</keyword>
<dbReference type="PIRSF" id="PIRSF000904">
    <property type="entry name" value="FBPtase_SBPase"/>
    <property type="match status" value="1"/>
</dbReference>
<dbReference type="SUPFAM" id="SSF56655">
    <property type="entry name" value="Carbohydrate phosphatase"/>
    <property type="match status" value="1"/>
</dbReference>
<keyword evidence="8 9" id="KW-0119">Carbohydrate metabolism</keyword>
<comment type="caution">
    <text evidence="13">The sequence shown here is derived from an EMBL/GenBank/DDBJ whole genome shotgun (WGS) entry which is preliminary data.</text>
</comment>
<dbReference type="PIRSF" id="PIRSF500210">
    <property type="entry name" value="FBPtase"/>
    <property type="match status" value="1"/>
</dbReference>
<proteinExistence type="inferred from homology"/>
<keyword evidence="14" id="KW-1185">Reference proteome</keyword>
<dbReference type="Proteomes" id="UP001209755">
    <property type="component" value="Unassembled WGS sequence"/>
</dbReference>
<feature type="binding site" evidence="9">
    <location>
        <begin position="113"/>
        <end position="116"/>
    </location>
    <ligand>
        <name>substrate</name>
    </ligand>
</feature>
<feature type="binding site" evidence="9">
    <location>
        <position position="205"/>
    </location>
    <ligand>
        <name>substrate</name>
    </ligand>
</feature>
<keyword evidence="6 9" id="KW-0378">Hydrolase</keyword>
<comment type="subcellular location">
    <subcellularLocation>
        <location evidence="9">Cytoplasm</location>
    </subcellularLocation>
</comment>
<feature type="binding site" evidence="9">
    <location>
        <position position="277"/>
    </location>
    <ligand>
        <name>Mg(2+)</name>
        <dbReference type="ChEBI" id="CHEBI:18420"/>
        <label>2</label>
    </ligand>
</feature>
<feature type="binding site" evidence="9">
    <location>
        <position position="113"/>
    </location>
    <ligand>
        <name>Mg(2+)</name>
        <dbReference type="ChEBI" id="CHEBI:18420"/>
        <label>2</label>
    </ligand>
</feature>
<dbReference type="PRINTS" id="PR00377">
    <property type="entry name" value="IMPHPHTASES"/>
</dbReference>
<comment type="caution">
    <text evidence="9">Lacks conserved residue(s) required for the propagation of feature annotation.</text>
</comment>
<comment type="pathway">
    <text evidence="2">Carbohydrate biosynthesis; Calvin cycle.</text>
</comment>
<evidence type="ECO:0000256" key="10">
    <source>
        <dbReference type="RuleBase" id="RU000508"/>
    </source>
</evidence>
<evidence type="ECO:0000313" key="13">
    <source>
        <dbReference type="EMBL" id="MCW2306252.1"/>
    </source>
</evidence>
<reference evidence="14" key="1">
    <citation type="submission" date="2023-07" db="EMBL/GenBank/DDBJ databases">
        <title>Genome sequencing of Purple Non-Sulfur Bacteria from various extreme environments.</title>
        <authorList>
            <person name="Mayer M."/>
        </authorList>
    </citation>
    <scope>NUCLEOTIDE SEQUENCE [LARGE SCALE GENOMIC DNA]</scope>
    <source>
        <strain evidence="14">DSM 17935</strain>
    </source>
</reference>
<dbReference type="Pfam" id="PF18913">
    <property type="entry name" value="FBPase_C"/>
    <property type="match status" value="1"/>
</dbReference>
<feature type="domain" description="Fructose-1-6-bisphosphatase class 1 C-terminal" evidence="12">
    <location>
        <begin position="196"/>
        <end position="328"/>
    </location>
</feature>
<keyword evidence="5 9" id="KW-0479">Metal-binding</keyword>
<evidence type="ECO:0000256" key="9">
    <source>
        <dbReference type="HAMAP-Rule" id="MF_01855"/>
    </source>
</evidence>
<name>A0ABT3H777_9HYPH</name>
<gene>
    <name evidence="9" type="primary">fbp</name>
    <name evidence="13" type="ORF">M2319_000568</name>
</gene>
<accession>A0ABT3H777</accession>
<protein>
    <recommendedName>
        <fullName evidence="9">Fructose-1,6-bisphosphatase class 1</fullName>
        <shortName evidence="9">FBPase class 1</shortName>
        <ecNumber evidence="9">3.1.3.11</ecNumber>
    </recommendedName>
    <alternativeName>
        <fullName evidence="9">D-fructose-1,6-bisphosphate 1-phosphohydrolase class 1</fullName>
    </alternativeName>
</protein>
<evidence type="ECO:0000256" key="3">
    <source>
        <dbReference type="ARBA" id="ARBA00010941"/>
    </source>
</evidence>
<dbReference type="PRINTS" id="PR00115">
    <property type="entry name" value="F16BPHPHTASE"/>
</dbReference>
<sequence>MTTFVGLEEHLETWAGADETCRGIAQTIVSIAGNGIAVAELIAAGPLAGTLGASLGENADGDTQKELDVRAHEMIVDGLKKTPVAYMGSEEAEEPVAINPDTGTLVVAIDPLDGSSNIDTNVSVGTIFSILPVQPGSDRGPLSDLLQPGTAQLAAGIIVYGPQTTLVLTVGEGTEIYTLDRANRRFLLVREKVEIPLNKPEYAINASNYRFWDEPVRAYIDDCIAGEEGPRATNFNMRWIASLVAEVYRILARGGIFLYPRDSRKGYQRGRLRLVYEANPVAFIIEQAGGGATDGTGRIMEIQPSELHERVPLIFGAKPKTDRVIRYHTEPHSFVDRAPLFGKRGLFRM</sequence>
<feature type="binding site" evidence="9">
    <location>
        <position position="110"/>
    </location>
    <ligand>
        <name>Mg(2+)</name>
        <dbReference type="ChEBI" id="CHEBI:18420"/>
        <label>1</label>
    </ligand>
</feature>
<evidence type="ECO:0000256" key="4">
    <source>
        <dbReference type="ARBA" id="ARBA00022490"/>
    </source>
</evidence>
<evidence type="ECO:0000259" key="11">
    <source>
        <dbReference type="Pfam" id="PF00316"/>
    </source>
</evidence>
<feature type="binding site" evidence="9">
    <location>
        <position position="112"/>
    </location>
    <ligand>
        <name>Mg(2+)</name>
        <dbReference type="ChEBI" id="CHEBI:18420"/>
        <label>1</label>
    </ligand>
</feature>
<dbReference type="InterPro" id="IPR028343">
    <property type="entry name" value="FBPtase"/>
</dbReference>
<evidence type="ECO:0000313" key="14">
    <source>
        <dbReference type="Proteomes" id="UP001209755"/>
    </source>
</evidence>
<dbReference type="PANTHER" id="PTHR11556">
    <property type="entry name" value="FRUCTOSE-1,6-BISPHOSPHATASE-RELATED"/>
    <property type="match status" value="1"/>
</dbReference>